<reference evidence="1 2" key="1">
    <citation type="submission" date="2020-12" db="EMBL/GenBank/DDBJ databases">
        <title>FDA dAtabase for Regulatory Grade micrObial Sequences (FDA-ARGOS): Supporting development and validation of Infectious Disease Dx tests.</title>
        <authorList>
            <person name="Nelson B."/>
            <person name="Plummer A."/>
            <person name="Tallon L."/>
            <person name="Sadzewicz L."/>
            <person name="Zhao X."/>
            <person name="Boylan J."/>
            <person name="Ott S."/>
            <person name="Bowen H."/>
            <person name="Vavikolanu K."/>
            <person name="Mehta A."/>
            <person name="Aluvathingal J."/>
            <person name="Nadendla S."/>
            <person name="Myers T."/>
            <person name="Yan Y."/>
            <person name="Sichtig H."/>
        </authorList>
    </citation>
    <scope>NUCLEOTIDE SEQUENCE [LARGE SCALE GENOMIC DNA]</scope>
    <source>
        <strain evidence="1 2">FDAARGOS_899</strain>
    </source>
</reference>
<evidence type="ECO:0000313" key="2">
    <source>
        <dbReference type="Proteomes" id="UP000594943"/>
    </source>
</evidence>
<dbReference type="Proteomes" id="UP000594943">
    <property type="component" value="Chromosome 1"/>
</dbReference>
<sequence>MAELATGCRHALVMFRRPDDLGAQLRAAIGTATQHAQFAERSIFIGIDGIDQRLTSPSSVASQLAMLVNIGATIICAVDGRYSDAHLLTLHLRTLGIAVVRESLRSPSVTEISVTPGSFPVAHTPALTAYVSRKQAESLTQSAVAECTVPDKQPKLKRCRLGEGAVRFAFAEFERAEYARAYRNEFAVNRLLREWLTP</sequence>
<organism evidence="1 2">
    <name type="scientific">Burkholderia humptydooensis</name>
    <dbReference type="NCBI Taxonomy" id="430531"/>
    <lineage>
        <taxon>Bacteria</taxon>
        <taxon>Pseudomonadati</taxon>
        <taxon>Pseudomonadota</taxon>
        <taxon>Betaproteobacteria</taxon>
        <taxon>Burkholderiales</taxon>
        <taxon>Burkholderiaceae</taxon>
        <taxon>Burkholderia</taxon>
        <taxon>pseudomallei group</taxon>
    </lineage>
</organism>
<dbReference type="RefSeq" id="WP_144411946.1">
    <property type="nucleotide sequence ID" value="NZ_CP013380.1"/>
</dbReference>
<dbReference type="AlphaFoldDB" id="A0A7T2U3N6"/>
<gene>
    <name evidence="1" type="ORF">I6G56_07980</name>
</gene>
<dbReference type="KEGG" id="bhg:I6G56_07980"/>
<evidence type="ECO:0000313" key="1">
    <source>
        <dbReference type="EMBL" id="QPS44984.1"/>
    </source>
</evidence>
<protein>
    <submittedName>
        <fullName evidence="1">Uncharacterized protein</fullName>
    </submittedName>
</protein>
<name>A0A7T2U3N6_9BURK</name>
<proteinExistence type="predicted"/>
<dbReference type="EMBL" id="CP065686">
    <property type="protein sequence ID" value="QPS44984.1"/>
    <property type="molecule type" value="Genomic_DNA"/>
</dbReference>
<accession>A0A7T2U3N6</accession>